<dbReference type="InterPro" id="IPR003313">
    <property type="entry name" value="AraC-bd"/>
</dbReference>
<gene>
    <name evidence="5" type="ORF">ACFSW5_18615</name>
</gene>
<dbReference type="Gene3D" id="2.60.120.280">
    <property type="entry name" value="Regulatory protein AraC"/>
    <property type="match status" value="1"/>
</dbReference>
<dbReference type="SUPFAM" id="SSF51215">
    <property type="entry name" value="Regulatory protein AraC"/>
    <property type="match status" value="1"/>
</dbReference>
<evidence type="ECO:0000313" key="6">
    <source>
        <dbReference type="Proteomes" id="UP001597493"/>
    </source>
</evidence>
<dbReference type="PRINTS" id="PR00032">
    <property type="entry name" value="HTHARAC"/>
</dbReference>
<dbReference type="InterPro" id="IPR018060">
    <property type="entry name" value="HTH_AraC"/>
</dbReference>
<dbReference type="Gene3D" id="1.10.10.60">
    <property type="entry name" value="Homeodomain-like"/>
    <property type="match status" value="2"/>
</dbReference>
<dbReference type="PROSITE" id="PS01124">
    <property type="entry name" value="HTH_ARAC_FAMILY_2"/>
    <property type="match status" value="1"/>
</dbReference>
<feature type="domain" description="HTH araC/xylS-type" evidence="4">
    <location>
        <begin position="164"/>
        <end position="262"/>
    </location>
</feature>
<sequence>MNGYLYYPESLGRYADFPRHRERRDHGIPYYNLHLVMAGSGYVIHGGNRIALGEGDGFLYPPGAKQHYGTYANRPWDVRWIHFYAAASLPLTQAADSSAGYFFSFGGRERLVELSDTMLTLCERFETRHEPRLSALVYEALAELSVNSKPLEGSLPLSKQSDIRAIADQIRSRCGEPWSLERMAALSGYSSYHFLRLFQSVIGKTPNQYLTLCRIAGAKRLLVTTKLPVKAIGGMVGFAQASYFIQLFKRSEGLSPKEYRDMYG</sequence>
<protein>
    <submittedName>
        <fullName evidence="5">AraC family transcriptional regulator</fullName>
    </submittedName>
</protein>
<evidence type="ECO:0000313" key="5">
    <source>
        <dbReference type="EMBL" id="MFD2662273.1"/>
    </source>
</evidence>
<proteinExistence type="predicted"/>
<evidence type="ECO:0000256" key="2">
    <source>
        <dbReference type="ARBA" id="ARBA00023125"/>
    </source>
</evidence>
<dbReference type="SUPFAM" id="SSF46689">
    <property type="entry name" value="Homeodomain-like"/>
    <property type="match status" value="2"/>
</dbReference>
<dbReference type="InterPro" id="IPR020449">
    <property type="entry name" value="Tscrpt_reg_AraC-type_HTH"/>
</dbReference>
<dbReference type="EMBL" id="JBHUMY010000025">
    <property type="protein sequence ID" value="MFD2662273.1"/>
    <property type="molecule type" value="Genomic_DNA"/>
</dbReference>
<dbReference type="Pfam" id="PF02311">
    <property type="entry name" value="AraC_binding"/>
    <property type="match status" value="1"/>
</dbReference>
<keyword evidence="6" id="KW-1185">Reference proteome</keyword>
<name>A0ABW5R393_9BACL</name>
<keyword evidence="3" id="KW-0804">Transcription</keyword>
<evidence type="ECO:0000256" key="3">
    <source>
        <dbReference type="ARBA" id="ARBA00023163"/>
    </source>
</evidence>
<dbReference type="Proteomes" id="UP001597493">
    <property type="component" value="Unassembled WGS sequence"/>
</dbReference>
<reference evidence="6" key="1">
    <citation type="journal article" date="2019" name="Int. J. Syst. Evol. Microbiol.">
        <title>The Global Catalogue of Microorganisms (GCM) 10K type strain sequencing project: providing services to taxonomists for standard genome sequencing and annotation.</title>
        <authorList>
            <consortium name="The Broad Institute Genomics Platform"/>
            <consortium name="The Broad Institute Genome Sequencing Center for Infectious Disease"/>
            <person name="Wu L."/>
            <person name="Ma J."/>
        </authorList>
    </citation>
    <scope>NUCLEOTIDE SEQUENCE [LARGE SCALE GENOMIC DNA]</scope>
    <source>
        <strain evidence="6">TISTR 1827</strain>
    </source>
</reference>
<dbReference type="Pfam" id="PF12833">
    <property type="entry name" value="HTH_18"/>
    <property type="match status" value="1"/>
</dbReference>
<dbReference type="PANTHER" id="PTHR46796">
    <property type="entry name" value="HTH-TYPE TRANSCRIPTIONAL ACTIVATOR RHAS-RELATED"/>
    <property type="match status" value="1"/>
</dbReference>
<accession>A0ABW5R393</accession>
<evidence type="ECO:0000259" key="4">
    <source>
        <dbReference type="PROSITE" id="PS01124"/>
    </source>
</evidence>
<dbReference type="RefSeq" id="WP_379276304.1">
    <property type="nucleotide sequence ID" value="NZ_JBHUGT010000022.1"/>
</dbReference>
<dbReference type="SMART" id="SM00342">
    <property type="entry name" value="HTH_ARAC"/>
    <property type="match status" value="1"/>
</dbReference>
<keyword evidence="1" id="KW-0805">Transcription regulation</keyword>
<dbReference type="InterPro" id="IPR037923">
    <property type="entry name" value="HTH-like"/>
</dbReference>
<dbReference type="InterPro" id="IPR050204">
    <property type="entry name" value="AraC_XylS_family_regulators"/>
</dbReference>
<dbReference type="InterPro" id="IPR009057">
    <property type="entry name" value="Homeodomain-like_sf"/>
</dbReference>
<organism evidence="5 6">
    <name type="scientific">Paenibacillus thailandensis</name>
    <dbReference type="NCBI Taxonomy" id="393250"/>
    <lineage>
        <taxon>Bacteria</taxon>
        <taxon>Bacillati</taxon>
        <taxon>Bacillota</taxon>
        <taxon>Bacilli</taxon>
        <taxon>Bacillales</taxon>
        <taxon>Paenibacillaceae</taxon>
        <taxon>Paenibacillus</taxon>
    </lineage>
</organism>
<comment type="caution">
    <text evidence="5">The sequence shown here is derived from an EMBL/GenBank/DDBJ whole genome shotgun (WGS) entry which is preliminary data.</text>
</comment>
<keyword evidence="2" id="KW-0238">DNA-binding</keyword>
<evidence type="ECO:0000256" key="1">
    <source>
        <dbReference type="ARBA" id="ARBA00023015"/>
    </source>
</evidence>